<dbReference type="Proteomes" id="UP001385951">
    <property type="component" value="Unassembled WGS sequence"/>
</dbReference>
<keyword evidence="1" id="KW-0472">Membrane</keyword>
<feature type="transmembrane region" description="Helical" evidence="1">
    <location>
        <begin position="56"/>
        <end position="78"/>
    </location>
</feature>
<feature type="transmembrane region" description="Helical" evidence="1">
    <location>
        <begin position="216"/>
        <end position="237"/>
    </location>
</feature>
<feature type="transmembrane region" description="Helical" evidence="1">
    <location>
        <begin position="118"/>
        <end position="138"/>
    </location>
</feature>
<comment type="caution">
    <text evidence="2">The sequence shown here is derived from an EMBL/GenBank/DDBJ whole genome shotgun (WGS) entry which is preliminary data.</text>
</comment>
<sequence length="358" mass="39141">MADAPFQLTVNDIFTLQIANYLAASVVSAWCWDLIISTPDEISIFAKHRFALPDIIYILARVSTGGFLGASLAFIAAGDEYKCAAVGQVICWFGAIALPLNSFLFFLRAQAVFRHAPIVCSIFAVLWLSTLGAFTQPFGSTAIRVPGNICITVDVNRLSSVGFITVASFDTIVFITISIRLVCYGFADSFKGRFKSFLNGCEMGRISRAILQTGQLYYLVTVGVNIFCVVVLLKSAFSPAIRATLTMPNVALQNAMVCRVYRLLKMGLIEEDVSVFRTSQPQRFGDFKSGPDVQFASIKTNLVDREEGTTYVDSLGLMELSGQGTYVEGATSAKMLSHSGFESKVRAIDVPAESYRFK</sequence>
<keyword evidence="1" id="KW-0812">Transmembrane</keyword>
<proteinExistence type="predicted"/>
<evidence type="ECO:0000313" key="2">
    <source>
        <dbReference type="EMBL" id="KAK7685235.1"/>
    </source>
</evidence>
<protein>
    <submittedName>
        <fullName evidence="2">Uncharacterized protein</fullName>
    </submittedName>
</protein>
<organism evidence="2 3">
    <name type="scientific">Cerrena zonata</name>
    <dbReference type="NCBI Taxonomy" id="2478898"/>
    <lineage>
        <taxon>Eukaryota</taxon>
        <taxon>Fungi</taxon>
        <taxon>Dikarya</taxon>
        <taxon>Basidiomycota</taxon>
        <taxon>Agaricomycotina</taxon>
        <taxon>Agaricomycetes</taxon>
        <taxon>Polyporales</taxon>
        <taxon>Cerrenaceae</taxon>
        <taxon>Cerrena</taxon>
    </lineage>
</organism>
<gene>
    <name evidence="2" type="ORF">QCA50_011598</name>
</gene>
<dbReference type="EMBL" id="JASBNA010000021">
    <property type="protein sequence ID" value="KAK7685235.1"/>
    <property type="molecule type" value="Genomic_DNA"/>
</dbReference>
<accession>A0AAW0G279</accession>
<keyword evidence="1" id="KW-1133">Transmembrane helix</keyword>
<evidence type="ECO:0000256" key="1">
    <source>
        <dbReference type="SAM" id="Phobius"/>
    </source>
</evidence>
<feature type="transmembrane region" description="Helical" evidence="1">
    <location>
        <begin position="18"/>
        <end position="36"/>
    </location>
</feature>
<dbReference type="AlphaFoldDB" id="A0AAW0G279"/>
<evidence type="ECO:0000313" key="3">
    <source>
        <dbReference type="Proteomes" id="UP001385951"/>
    </source>
</evidence>
<keyword evidence="3" id="KW-1185">Reference proteome</keyword>
<feature type="transmembrane region" description="Helical" evidence="1">
    <location>
        <begin position="158"/>
        <end position="187"/>
    </location>
</feature>
<feature type="transmembrane region" description="Helical" evidence="1">
    <location>
        <begin position="84"/>
        <end position="106"/>
    </location>
</feature>
<name>A0AAW0G279_9APHY</name>
<reference evidence="2 3" key="1">
    <citation type="submission" date="2022-09" db="EMBL/GenBank/DDBJ databases">
        <authorList>
            <person name="Palmer J.M."/>
        </authorList>
    </citation>
    <scope>NUCLEOTIDE SEQUENCE [LARGE SCALE GENOMIC DNA]</scope>
    <source>
        <strain evidence="2 3">DSM 7382</strain>
    </source>
</reference>